<name>A0ABQ3G5Q3_9BURK</name>
<comment type="caution">
    <text evidence="1">The sequence shown here is derived from an EMBL/GenBank/DDBJ whole genome shotgun (WGS) entry which is preliminary data.</text>
</comment>
<proteinExistence type="predicted"/>
<evidence type="ECO:0000313" key="1">
    <source>
        <dbReference type="EMBL" id="GHC91981.1"/>
    </source>
</evidence>
<protein>
    <submittedName>
        <fullName evidence="1">Uncharacterized protein</fullName>
    </submittedName>
</protein>
<accession>A0ABQ3G5Q3</accession>
<keyword evidence="2" id="KW-1185">Reference proteome</keyword>
<sequence>MEFRDAYEAWKAAHQAAQQAELLTLRNGPAHASALDRQQAAALRQLASQHLRTMLAASATAAAACRPPEGHEARDKALAALRGLARL</sequence>
<dbReference type="Proteomes" id="UP000626210">
    <property type="component" value="Unassembled WGS sequence"/>
</dbReference>
<evidence type="ECO:0000313" key="2">
    <source>
        <dbReference type="Proteomes" id="UP000626210"/>
    </source>
</evidence>
<dbReference type="EMBL" id="BMYK01000015">
    <property type="protein sequence ID" value="GHC91981.1"/>
    <property type="molecule type" value="Genomic_DNA"/>
</dbReference>
<gene>
    <name evidence="1" type="ORF">GCM10007320_41440</name>
</gene>
<reference evidence="2" key="1">
    <citation type="journal article" date="2019" name="Int. J. Syst. Evol. Microbiol.">
        <title>The Global Catalogue of Microorganisms (GCM) 10K type strain sequencing project: providing services to taxonomists for standard genome sequencing and annotation.</title>
        <authorList>
            <consortium name="The Broad Institute Genomics Platform"/>
            <consortium name="The Broad Institute Genome Sequencing Center for Infectious Disease"/>
            <person name="Wu L."/>
            <person name="Ma J."/>
        </authorList>
    </citation>
    <scope>NUCLEOTIDE SEQUENCE [LARGE SCALE GENOMIC DNA]</scope>
    <source>
        <strain evidence="2">KCTC 23314</strain>
    </source>
</reference>
<organism evidence="1 2">
    <name type="scientific">Pseudorhodoferax aquiterrae</name>
    <dbReference type="NCBI Taxonomy" id="747304"/>
    <lineage>
        <taxon>Bacteria</taxon>
        <taxon>Pseudomonadati</taxon>
        <taxon>Pseudomonadota</taxon>
        <taxon>Betaproteobacteria</taxon>
        <taxon>Burkholderiales</taxon>
        <taxon>Comamonadaceae</taxon>
    </lineage>
</organism>
<dbReference type="RefSeq" id="WP_189688802.1">
    <property type="nucleotide sequence ID" value="NZ_BMYK01000015.1"/>
</dbReference>